<dbReference type="Proteomes" id="UP001295469">
    <property type="component" value="Chromosome A03"/>
</dbReference>
<feature type="non-terminal residue" evidence="1">
    <location>
        <position position="50"/>
    </location>
</feature>
<evidence type="ECO:0000313" key="1">
    <source>
        <dbReference type="EMBL" id="CAF2129859.1"/>
    </source>
</evidence>
<proteinExistence type="predicted"/>
<accession>A0A816W9G7</accession>
<reference evidence="1" key="1">
    <citation type="submission" date="2021-01" db="EMBL/GenBank/DDBJ databases">
        <authorList>
            <consortium name="Genoscope - CEA"/>
            <person name="William W."/>
        </authorList>
    </citation>
    <scope>NUCLEOTIDE SEQUENCE</scope>
</reference>
<name>A0A816W9G7_BRANA</name>
<protein>
    <submittedName>
        <fullName evidence="1">(rape) hypothetical protein</fullName>
    </submittedName>
</protein>
<sequence>MEYLQLPKRMFAVGEESAAIGLIRRSRFGRKIISQAKNASSSGCFGQFVV</sequence>
<gene>
    <name evidence="1" type="ORF">DARMORV10_A03P48980.1</name>
</gene>
<dbReference type="AlphaFoldDB" id="A0A816W9G7"/>
<organism evidence="1">
    <name type="scientific">Brassica napus</name>
    <name type="common">Rape</name>
    <dbReference type="NCBI Taxonomy" id="3708"/>
    <lineage>
        <taxon>Eukaryota</taxon>
        <taxon>Viridiplantae</taxon>
        <taxon>Streptophyta</taxon>
        <taxon>Embryophyta</taxon>
        <taxon>Tracheophyta</taxon>
        <taxon>Spermatophyta</taxon>
        <taxon>Magnoliopsida</taxon>
        <taxon>eudicotyledons</taxon>
        <taxon>Gunneridae</taxon>
        <taxon>Pentapetalae</taxon>
        <taxon>rosids</taxon>
        <taxon>malvids</taxon>
        <taxon>Brassicales</taxon>
        <taxon>Brassicaceae</taxon>
        <taxon>Brassiceae</taxon>
        <taxon>Brassica</taxon>
    </lineage>
</organism>
<dbReference type="EMBL" id="HG994357">
    <property type="protein sequence ID" value="CAF2129859.1"/>
    <property type="molecule type" value="Genomic_DNA"/>
</dbReference>